<gene>
    <name evidence="1" type="ORF">NDI86_13515</name>
</gene>
<comment type="caution">
    <text evidence="1">The sequence shown here is derived from an EMBL/GenBank/DDBJ whole genome shotgun (WGS) entry which is preliminary data.</text>
</comment>
<reference evidence="1 2" key="1">
    <citation type="submission" date="2022-06" db="EMBL/GenBank/DDBJ databases">
        <title>Halomicroarcula sp. a new haloarchaeum isolate from saline soil.</title>
        <authorList>
            <person name="Strakova D."/>
            <person name="Galisteo C."/>
            <person name="Sanchez-Porro C."/>
            <person name="Ventosa A."/>
        </authorList>
    </citation>
    <scope>NUCLEOTIDE SEQUENCE [LARGE SCALE GENOMIC DNA]</scope>
    <source>
        <strain evidence="1 2">S3CR25-11</strain>
    </source>
</reference>
<dbReference type="SUPFAM" id="SSF49764">
    <property type="entry name" value="HSP20-like chaperones"/>
    <property type="match status" value="1"/>
</dbReference>
<dbReference type="Gene3D" id="2.60.40.790">
    <property type="match status" value="1"/>
</dbReference>
<evidence type="ECO:0008006" key="3">
    <source>
        <dbReference type="Google" id="ProtNLM"/>
    </source>
</evidence>
<proteinExistence type="predicted"/>
<sequence>MTERRFRFPERVDEDTGTRYRNGILEIRLPVTQGVTARDKPIEIED</sequence>
<dbReference type="RefSeq" id="WP_310900978.1">
    <property type="nucleotide sequence ID" value="NZ_JAMQOS010000004.1"/>
</dbReference>
<organism evidence="1 2">
    <name type="scientific">Haloarcula onubensis</name>
    <dbReference type="NCBI Taxonomy" id="2950539"/>
    <lineage>
        <taxon>Archaea</taxon>
        <taxon>Methanobacteriati</taxon>
        <taxon>Methanobacteriota</taxon>
        <taxon>Stenosarchaea group</taxon>
        <taxon>Halobacteria</taxon>
        <taxon>Halobacteriales</taxon>
        <taxon>Haloarculaceae</taxon>
        <taxon>Haloarcula</taxon>
    </lineage>
</organism>
<evidence type="ECO:0000313" key="2">
    <source>
        <dbReference type="Proteomes" id="UP001268864"/>
    </source>
</evidence>
<evidence type="ECO:0000313" key="1">
    <source>
        <dbReference type="EMBL" id="MDS0283144.1"/>
    </source>
</evidence>
<accession>A0ABU2FRV9</accession>
<dbReference type="InterPro" id="IPR008978">
    <property type="entry name" value="HSP20-like_chaperone"/>
</dbReference>
<keyword evidence="2" id="KW-1185">Reference proteome</keyword>
<dbReference type="EMBL" id="JAMQOS010000004">
    <property type="protein sequence ID" value="MDS0283144.1"/>
    <property type="molecule type" value="Genomic_DNA"/>
</dbReference>
<protein>
    <recommendedName>
        <fullName evidence="3">Hsp20/alpha crystallin family protein</fullName>
    </recommendedName>
</protein>
<name>A0ABU2FRV9_9EURY</name>
<dbReference type="Proteomes" id="UP001268864">
    <property type="component" value="Unassembled WGS sequence"/>
</dbReference>
<dbReference type="CDD" id="cd06464">
    <property type="entry name" value="ACD_sHsps-like"/>
    <property type="match status" value="1"/>
</dbReference>